<organism evidence="3 4">
    <name type="scientific">Iamia majanohamensis</name>
    <dbReference type="NCBI Taxonomy" id="467976"/>
    <lineage>
        <taxon>Bacteria</taxon>
        <taxon>Bacillati</taxon>
        <taxon>Actinomycetota</taxon>
        <taxon>Acidimicrobiia</taxon>
        <taxon>Acidimicrobiales</taxon>
        <taxon>Iamiaceae</taxon>
        <taxon>Iamia</taxon>
    </lineage>
</organism>
<dbReference type="SUPFAM" id="SSF55021">
    <property type="entry name" value="ACT-like"/>
    <property type="match status" value="1"/>
</dbReference>
<keyword evidence="4" id="KW-1185">Reference proteome</keyword>
<dbReference type="KEGG" id="ima:PO878_12190"/>
<evidence type="ECO:0000259" key="2">
    <source>
        <dbReference type="PROSITE" id="PS51671"/>
    </source>
</evidence>
<dbReference type="InterPro" id="IPR045865">
    <property type="entry name" value="ACT-like_dom_sf"/>
</dbReference>
<evidence type="ECO:0000256" key="1">
    <source>
        <dbReference type="SAM" id="MobiDB-lite"/>
    </source>
</evidence>
<sequence>METYVVRVWLPDRPGALGAVASRIGAVRGDVVGIDILETGEGVAVDELVVRLPQGSLVDLLVDEVQEVDGVTVEDVRAVGEAGRDPRLDALETAAILCGADTMDDLLQALVVHGSRTLGAEWTAVVDLGPGTVRVSHGPAPTEAWLAAFVAGARAGGDEQPTGAEDVAWAPLPGVDLALVAGRQDTPFRAKERRQVAALARVAGTRAREVGRARSQRAHPSATGPTP</sequence>
<reference evidence="3" key="1">
    <citation type="submission" date="2023-01" db="EMBL/GenBank/DDBJ databases">
        <title>The diversity of Class Acidimicrobiia in South China Sea sediment environments and the proposal of Iamia marina sp. nov., a novel species of the genus Iamia.</title>
        <authorList>
            <person name="He Y."/>
            <person name="Tian X."/>
        </authorList>
    </citation>
    <scope>NUCLEOTIDE SEQUENCE</scope>
    <source>
        <strain evidence="3">DSM 19957</strain>
    </source>
</reference>
<accession>A0AAF0BUC7</accession>
<proteinExistence type="predicted"/>
<protein>
    <recommendedName>
        <fullName evidence="2">ACT domain-containing protein</fullName>
    </recommendedName>
</protein>
<evidence type="ECO:0000313" key="3">
    <source>
        <dbReference type="EMBL" id="WCO65259.1"/>
    </source>
</evidence>
<evidence type="ECO:0000313" key="4">
    <source>
        <dbReference type="Proteomes" id="UP001216390"/>
    </source>
</evidence>
<dbReference type="EMBL" id="CP116942">
    <property type="protein sequence ID" value="WCO65259.1"/>
    <property type="molecule type" value="Genomic_DNA"/>
</dbReference>
<gene>
    <name evidence="3" type="ORF">PO878_12190</name>
</gene>
<dbReference type="PROSITE" id="PS51671">
    <property type="entry name" value="ACT"/>
    <property type="match status" value="1"/>
</dbReference>
<dbReference type="InterPro" id="IPR002912">
    <property type="entry name" value="ACT_dom"/>
</dbReference>
<feature type="region of interest" description="Disordered" evidence="1">
    <location>
        <begin position="205"/>
        <end position="227"/>
    </location>
</feature>
<dbReference type="AlphaFoldDB" id="A0AAF0BUC7"/>
<feature type="domain" description="ACT" evidence="2">
    <location>
        <begin position="5"/>
        <end position="81"/>
    </location>
</feature>
<dbReference type="Proteomes" id="UP001216390">
    <property type="component" value="Chromosome"/>
</dbReference>
<name>A0AAF0BUC7_9ACTN</name>
<dbReference type="RefSeq" id="WP_272734784.1">
    <property type="nucleotide sequence ID" value="NZ_CP116942.1"/>
</dbReference>